<accession>A0A7J8X501</accession>
<gene>
    <name evidence="3" type="ORF">Goari_024068</name>
</gene>
<comment type="similarity">
    <text evidence="1">Belongs to the CCZ1 family.</text>
</comment>
<proteinExistence type="inferred from homology"/>
<sequence>MGLSSIGTATEGMQLCIFDLRRGQHEGQELDKILYFFPPDLPFSTQLSVIGLSEGLITFTRIFSPEAACEVIEAERHSHVFYEAEPDIWMVMIVEKSKEPEAIWRIDALREVLKEIHSLFMMFHGSIRALLDKEPGGGLTRAHLYPFIMDYLRVTNCQHVKSCLPWMSAAGVMLKLLYISYLMYNFYFEADFLVGKKLLLPSFRDCLKERRTVQMLTVGREAAIEVQVCVKNLCACVCVLAVIMCS</sequence>
<dbReference type="PANTHER" id="PTHR13056">
    <property type="entry name" value="VACUOLAR FUSION PROTEIN CCZ1 HOMOLOG-RELATED"/>
    <property type="match status" value="1"/>
</dbReference>
<evidence type="ECO:0000313" key="4">
    <source>
        <dbReference type="Proteomes" id="UP000593577"/>
    </source>
</evidence>
<name>A0A7J8X501_GOSAI</name>
<keyword evidence="4" id="KW-1185">Reference proteome</keyword>
<dbReference type="InterPro" id="IPR013176">
    <property type="entry name" value="Ccz1"/>
</dbReference>
<dbReference type="GO" id="GO:0016192">
    <property type="term" value="P:vesicle-mediated transport"/>
    <property type="evidence" value="ECO:0007669"/>
    <property type="project" value="InterPro"/>
</dbReference>
<evidence type="ECO:0000313" key="3">
    <source>
        <dbReference type="EMBL" id="MBA0682341.1"/>
    </source>
</evidence>
<feature type="domain" description="CCZ1/INTU/HSP4 first Longin" evidence="2">
    <location>
        <begin position="16"/>
        <end position="125"/>
    </location>
</feature>
<dbReference type="Proteomes" id="UP000593577">
    <property type="component" value="Unassembled WGS sequence"/>
</dbReference>
<protein>
    <recommendedName>
        <fullName evidence="2">CCZ1/INTU/HSP4 first Longin domain-containing protein</fullName>
    </recommendedName>
</protein>
<dbReference type="Pfam" id="PF19031">
    <property type="entry name" value="Intu_longin_1"/>
    <property type="match status" value="1"/>
</dbReference>
<dbReference type="GO" id="GO:0035658">
    <property type="term" value="C:Mon1-Ccz1 complex"/>
    <property type="evidence" value="ECO:0007669"/>
    <property type="project" value="InterPro"/>
</dbReference>
<comment type="caution">
    <text evidence="3">The sequence shown here is derived from an EMBL/GenBank/DDBJ whole genome shotgun (WGS) entry which is preliminary data.</text>
</comment>
<evidence type="ECO:0000259" key="2">
    <source>
        <dbReference type="Pfam" id="PF19031"/>
    </source>
</evidence>
<evidence type="ECO:0000256" key="1">
    <source>
        <dbReference type="ARBA" id="ARBA00005352"/>
    </source>
</evidence>
<dbReference type="PANTHER" id="PTHR13056:SF0">
    <property type="entry name" value="VACUOLAR FUSION PROTEIN CCZ1 HOMOLOG-RELATED"/>
    <property type="match status" value="1"/>
</dbReference>
<organism evidence="3 4">
    <name type="scientific">Gossypium aridum</name>
    <name type="common">American cotton</name>
    <name type="synonym">Erioxylum aridum</name>
    <dbReference type="NCBI Taxonomy" id="34290"/>
    <lineage>
        <taxon>Eukaryota</taxon>
        <taxon>Viridiplantae</taxon>
        <taxon>Streptophyta</taxon>
        <taxon>Embryophyta</taxon>
        <taxon>Tracheophyta</taxon>
        <taxon>Spermatophyta</taxon>
        <taxon>Magnoliopsida</taxon>
        <taxon>eudicotyledons</taxon>
        <taxon>Gunneridae</taxon>
        <taxon>Pentapetalae</taxon>
        <taxon>rosids</taxon>
        <taxon>malvids</taxon>
        <taxon>Malvales</taxon>
        <taxon>Malvaceae</taxon>
        <taxon>Malvoideae</taxon>
        <taxon>Gossypium</taxon>
    </lineage>
</organism>
<dbReference type="InterPro" id="IPR043987">
    <property type="entry name" value="CCZ1/INTU/HSP4_longin_1"/>
</dbReference>
<dbReference type="AlphaFoldDB" id="A0A7J8X501"/>
<dbReference type="EMBL" id="JABFAA010000005">
    <property type="protein sequence ID" value="MBA0682341.1"/>
    <property type="molecule type" value="Genomic_DNA"/>
</dbReference>
<reference evidence="3 4" key="1">
    <citation type="journal article" date="2019" name="Genome Biol. Evol.">
        <title>Insights into the evolution of the New World diploid cottons (Gossypium, subgenus Houzingenia) based on genome sequencing.</title>
        <authorList>
            <person name="Grover C.E."/>
            <person name="Arick M.A. 2nd"/>
            <person name="Thrash A."/>
            <person name="Conover J.L."/>
            <person name="Sanders W.S."/>
            <person name="Peterson D.G."/>
            <person name="Frelichowski J.E."/>
            <person name="Scheffler J.A."/>
            <person name="Scheffler B.E."/>
            <person name="Wendel J.F."/>
        </authorList>
    </citation>
    <scope>NUCLEOTIDE SEQUENCE [LARGE SCALE GENOMIC DNA]</scope>
    <source>
        <strain evidence="3">185</strain>
        <tissue evidence="3">Leaf</tissue>
    </source>
</reference>